<dbReference type="PANTHER" id="PTHR32227">
    <property type="entry name" value="GLUCAN ENDO-1,3-BETA-GLUCOSIDASE BG1-RELATED-RELATED"/>
    <property type="match status" value="1"/>
</dbReference>
<keyword evidence="2 5" id="KW-0378">Hydrolase</keyword>
<dbReference type="PROSITE" id="PS00587">
    <property type="entry name" value="GLYCOSYL_HYDROL_F17"/>
    <property type="match status" value="1"/>
</dbReference>
<keyword evidence="3 5" id="KW-0326">Glycosidase</keyword>
<dbReference type="InterPro" id="IPR000490">
    <property type="entry name" value="Glyco_hydro_17"/>
</dbReference>
<feature type="chain" id="PRO_5016299212" evidence="6">
    <location>
        <begin position="24"/>
        <end position="329"/>
    </location>
</feature>
<reference evidence="7 8" key="1">
    <citation type="journal article" date="2015" name="Proc. Natl. Acad. Sci. U.S.A.">
        <title>The resurrection genome of Boea hygrometrica: A blueprint for survival of dehydration.</title>
        <authorList>
            <person name="Xiao L."/>
            <person name="Yang G."/>
            <person name="Zhang L."/>
            <person name="Yang X."/>
            <person name="Zhao S."/>
            <person name="Ji Z."/>
            <person name="Zhou Q."/>
            <person name="Hu M."/>
            <person name="Wang Y."/>
            <person name="Chen M."/>
            <person name="Xu Y."/>
            <person name="Jin H."/>
            <person name="Xiao X."/>
            <person name="Hu G."/>
            <person name="Bao F."/>
            <person name="Hu Y."/>
            <person name="Wan P."/>
            <person name="Li L."/>
            <person name="Deng X."/>
            <person name="Kuang T."/>
            <person name="Xiang C."/>
            <person name="Zhu J.K."/>
            <person name="Oliver M.J."/>
            <person name="He Y."/>
        </authorList>
    </citation>
    <scope>NUCLEOTIDE SEQUENCE [LARGE SCALE GENOMIC DNA]</scope>
    <source>
        <strain evidence="8">cv. XS01</strain>
    </source>
</reference>
<protein>
    <submittedName>
        <fullName evidence="7">Glucan endo-1,3-beta-glucosidase GVI</fullName>
    </submittedName>
</protein>
<dbReference type="FunFam" id="3.20.20.80:FF:000010">
    <property type="entry name" value="glucan endo-1,3-beta-glucosidase, basic"/>
    <property type="match status" value="1"/>
</dbReference>
<evidence type="ECO:0000256" key="6">
    <source>
        <dbReference type="SAM" id="SignalP"/>
    </source>
</evidence>
<evidence type="ECO:0000313" key="7">
    <source>
        <dbReference type="EMBL" id="KZV53348.1"/>
    </source>
</evidence>
<dbReference type="SUPFAM" id="SSF51445">
    <property type="entry name" value="(Trans)glycosidases"/>
    <property type="match status" value="1"/>
</dbReference>
<dbReference type="OrthoDB" id="941679at2759"/>
<dbReference type="InterPro" id="IPR017853">
    <property type="entry name" value="GH"/>
</dbReference>
<proteinExistence type="inferred from homology"/>
<dbReference type="EMBL" id="KQ990517">
    <property type="protein sequence ID" value="KZV53348.1"/>
    <property type="molecule type" value="Genomic_DNA"/>
</dbReference>
<comment type="similarity">
    <text evidence="1 4">Belongs to the glycosyl hydrolase 17 family.</text>
</comment>
<accession>A0A2Z7D7X7</accession>
<dbReference type="InterPro" id="IPR044965">
    <property type="entry name" value="Glyco_hydro_17_plant"/>
</dbReference>
<organism evidence="7 8">
    <name type="scientific">Dorcoceras hygrometricum</name>
    <dbReference type="NCBI Taxonomy" id="472368"/>
    <lineage>
        <taxon>Eukaryota</taxon>
        <taxon>Viridiplantae</taxon>
        <taxon>Streptophyta</taxon>
        <taxon>Embryophyta</taxon>
        <taxon>Tracheophyta</taxon>
        <taxon>Spermatophyta</taxon>
        <taxon>Magnoliopsida</taxon>
        <taxon>eudicotyledons</taxon>
        <taxon>Gunneridae</taxon>
        <taxon>Pentapetalae</taxon>
        <taxon>asterids</taxon>
        <taxon>lamiids</taxon>
        <taxon>Lamiales</taxon>
        <taxon>Gesneriaceae</taxon>
        <taxon>Didymocarpoideae</taxon>
        <taxon>Trichosporeae</taxon>
        <taxon>Loxocarpinae</taxon>
        <taxon>Dorcoceras</taxon>
    </lineage>
</organism>
<evidence type="ECO:0000256" key="1">
    <source>
        <dbReference type="ARBA" id="ARBA00008773"/>
    </source>
</evidence>
<dbReference type="GO" id="GO:0005975">
    <property type="term" value="P:carbohydrate metabolic process"/>
    <property type="evidence" value="ECO:0007669"/>
    <property type="project" value="InterPro"/>
</dbReference>
<dbReference type="Proteomes" id="UP000250235">
    <property type="component" value="Unassembled WGS sequence"/>
</dbReference>
<feature type="signal peptide" evidence="6">
    <location>
        <begin position="1"/>
        <end position="23"/>
    </location>
</feature>
<gene>
    <name evidence="7" type="ORF">F511_06490</name>
</gene>
<evidence type="ECO:0000313" key="8">
    <source>
        <dbReference type="Proteomes" id="UP000250235"/>
    </source>
</evidence>
<name>A0A2Z7D7X7_9LAMI</name>
<evidence type="ECO:0000256" key="5">
    <source>
        <dbReference type="RuleBase" id="RU004336"/>
    </source>
</evidence>
<keyword evidence="8" id="KW-1185">Reference proteome</keyword>
<evidence type="ECO:0000256" key="2">
    <source>
        <dbReference type="ARBA" id="ARBA00022801"/>
    </source>
</evidence>
<sequence length="329" mass="35456">MEHFHASALIITVLLSINPALQGSGIAVIVGTRNEDLQALAADPSAARSWVDSNVVPYASGLKILCISAGNEVIPGDLAQYVPGAMQNLAAALEAANLDGIRISTVVPMSVLGPSFPPSNGVFSPETTPVMKQIVSILASKNSPLLLNVYPYFPRAGEPEHVSLDYALLQGTAAPVPDGPLTYHNLFDAMVDTVYAALEKIGGEHIEIVVSETGWPTEGGADASIGNAQIYVNNLIGLVSSGQGTPRRPNTNVDTYIFALFNEDLKPEGIERHWGLYYPDLTEVYHANLYWSEDARSYPDEDIRWLSQIGDRDELDLLETLGLDAREAE</sequence>
<evidence type="ECO:0000256" key="4">
    <source>
        <dbReference type="RuleBase" id="RU004335"/>
    </source>
</evidence>
<dbReference type="Pfam" id="PF00332">
    <property type="entry name" value="Glyco_hydro_17"/>
    <property type="match status" value="1"/>
</dbReference>
<evidence type="ECO:0000256" key="3">
    <source>
        <dbReference type="ARBA" id="ARBA00023295"/>
    </source>
</evidence>
<keyword evidence="6" id="KW-0732">Signal</keyword>
<dbReference type="AlphaFoldDB" id="A0A2Z7D7X7"/>
<dbReference type="Gene3D" id="3.20.20.80">
    <property type="entry name" value="Glycosidases"/>
    <property type="match status" value="1"/>
</dbReference>
<dbReference type="GO" id="GO:0004553">
    <property type="term" value="F:hydrolase activity, hydrolyzing O-glycosyl compounds"/>
    <property type="evidence" value="ECO:0007669"/>
    <property type="project" value="InterPro"/>
</dbReference>